<dbReference type="SUPFAM" id="SSF48403">
    <property type="entry name" value="Ankyrin repeat"/>
    <property type="match status" value="1"/>
</dbReference>
<evidence type="ECO:0000313" key="2">
    <source>
        <dbReference type="Proteomes" id="UP001295740"/>
    </source>
</evidence>
<reference evidence="1" key="1">
    <citation type="submission" date="2023-10" db="EMBL/GenBank/DDBJ databases">
        <authorList>
            <person name="Hackl T."/>
        </authorList>
    </citation>
    <scope>NUCLEOTIDE SEQUENCE</scope>
</reference>
<protein>
    <submittedName>
        <fullName evidence="1">Uu.00g030420.m01.CDS01</fullName>
    </submittedName>
</protein>
<dbReference type="AlphaFoldDB" id="A0AAI8YAK5"/>
<gene>
    <name evidence="1" type="ORF">KHLLAP_LOCUS657</name>
</gene>
<comment type="caution">
    <text evidence="1">The sequence shown here is derived from an EMBL/GenBank/DDBJ whole genome shotgun (WGS) entry which is preliminary data.</text>
</comment>
<proteinExistence type="predicted"/>
<keyword evidence="2" id="KW-1185">Reference proteome</keyword>
<dbReference type="EMBL" id="CAUWAG010000003">
    <property type="protein sequence ID" value="CAJ2500189.1"/>
    <property type="molecule type" value="Genomic_DNA"/>
</dbReference>
<dbReference type="Gene3D" id="1.25.40.20">
    <property type="entry name" value="Ankyrin repeat-containing domain"/>
    <property type="match status" value="1"/>
</dbReference>
<accession>A0AAI8YAK5</accession>
<evidence type="ECO:0000313" key="1">
    <source>
        <dbReference type="EMBL" id="CAJ2500189.1"/>
    </source>
</evidence>
<name>A0AAI8YAK5_9PEZI</name>
<dbReference type="Proteomes" id="UP001295740">
    <property type="component" value="Unassembled WGS sequence"/>
</dbReference>
<organism evidence="1 2">
    <name type="scientific">Anthostomella pinea</name>
    <dbReference type="NCBI Taxonomy" id="933095"/>
    <lineage>
        <taxon>Eukaryota</taxon>
        <taxon>Fungi</taxon>
        <taxon>Dikarya</taxon>
        <taxon>Ascomycota</taxon>
        <taxon>Pezizomycotina</taxon>
        <taxon>Sordariomycetes</taxon>
        <taxon>Xylariomycetidae</taxon>
        <taxon>Xylariales</taxon>
        <taxon>Xylariaceae</taxon>
        <taxon>Anthostomella</taxon>
    </lineage>
</organism>
<dbReference type="InterPro" id="IPR036770">
    <property type="entry name" value="Ankyrin_rpt-contain_sf"/>
</dbReference>
<sequence length="448" mass="50586">MFRTRFIDSMVQQALCPSPMDSIRGNPLLEFLTRKMSLDLLRVDVAHELPEYMRIIVTDLIQRYEAYSLATAGDVHWLVLAAMRIHWLEGNSAEDLLRPLHFYRILRQLVQSPAFKSRVDEVDHAPWVWDFSNQKEGCIRPYPPAGGYTALMLALHCGMEPAAQVLVGAGAAILENTSTGKSPLRVAREYAQSPHPRRWVMMDMREGNATSVSLPIPYHRDDNEVMWVSESTDKAMLEILLKTLRDSDVEFKAADHFPEPPSVWKRMSGKARNVCRWLLRPSCSFDADAFRQNSIYVLLVTTLSILSIFKVLRFEFGNYFLEASVLVSSTINIDKAPYIQTESLRPDPTLANQTHPDASTVLQQFIILTQDNRLVTHLSGSQHTCNFIATKKKIHELEEELWRSLAVGPDAFSASSCGPHSPSLDTVLELADRCCFLTPWATLLAAAV</sequence>